<evidence type="ECO:0000256" key="1">
    <source>
        <dbReference type="SAM" id="Phobius"/>
    </source>
</evidence>
<evidence type="ECO:0000313" key="3">
    <source>
        <dbReference type="Proteomes" id="UP000295531"/>
    </source>
</evidence>
<keyword evidence="3" id="KW-1185">Reference proteome</keyword>
<proteinExistence type="predicted"/>
<keyword evidence="1" id="KW-0812">Transmembrane</keyword>
<evidence type="ECO:0008006" key="4">
    <source>
        <dbReference type="Google" id="ProtNLM"/>
    </source>
</evidence>
<accession>A0A4R6PSX8</accession>
<organism evidence="2 3">
    <name type="scientific">Idiomarina aquatica</name>
    <dbReference type="NCBI Taxonomy" id="1327752"/>
    <lineage>
        <taxon>Bacteria</taxon>
        <taxon>Pseudomonadati</taxon>
        <taxon>Pseudomonadota</taxon>
        <taxon>Gammaproteobacteria</taxon>
        <taxon>Alteromonadales</taxon>
        <taxon>Idiomarinaceae</taxon>
        <taxon>Idiomarina</taxon>
    </lineage>
</organism>
<comment type="caution">
    <text evidence="2">The sequence shown here is derived from an EMBL/GenBank/DDBJ whole genome shotgun (WGS) entry which is preliminary data.</text>
</comment>
<protein>
    <recommendedName>
        <fullName evidence="4">General secretion pathway protein M</fullName>
    </recommendedName>
</protein>
<keyword evidence="1" id="KW-0472">Membrane</keyword>
<reference evidence="2 3" key="1">
    <citation type="submission" date="2019-03" db="EMBL/GenBank/DDBJ databases">
        <title>Freshwater and sediment microbial communities from various areas in North America, analyzing microbe dynamics in response to fracking.</title>
        <authorList>
            <person name="Lamendella R."/>
        </authorList>
    </citation>
    <scope>NUCLEOTIDE SEQUENCE [LARGE SCALE GENOMIC DNA]</scope>
    <source>
        <strain evidence="2 3">18_TX</strain>
    </source>
</reference>
<evidence type="ECO:0000313" key="2">
    <source>
        <dbReference type="EMBL" id="TDP40237.1"/>
    </source>
</evidence>
<gene>
    <name evidence="2" type="ORF">DEU29_102137</name>
</gene>
<dbReference type="RefSeq" id="WP_133538699.1">
    <property type="nucleotide sequence ID" value="NZ_SNXI01000002.1"/>
</dbReference>
<dbReference type="OrthoDB" id="6238484at2"/>
<name>A0A4R6PSX8_9GAMM</name>
<dbReference type="AlphaFoldDB" id="A0A4R6PSX8"/>
<dbReference type="EMBL" id="SNXI01000002">
    <property type="protein sequence ID" value="TDP40237.1"/>
    <property type="molecule type" value="Genomic_DNA"/>
</dbReference>
<feature type="transmembrane region" description="Helical" evidence="1">
    <location>
        <begin position="7"/>
        <end position="27"/>
    </location>
</feature>
<dbReference type="Proteomes" id="UP000295531">
    <property type="component" value="Unassembled WGS sequence"/>
</dbReference>
<sequence>MTKTRQYQLLSIVAVLVIIKFVVQPILEWQNETLDNIAVSERRLESGLDAIEKSDEYELKAIQLGQELSNSKGGLMSFVGANAFQLEQQTAFENIASQHNITVESASWSPMQTMDNGILEHRLDVTLIGDTEDIIALQAQLELENENAMVLTEYNFVITRHLQFSLGTVRGQATVSFFMEPEGGL</sequence>
<keyword evidence="1" id="KW-1133">Transmembrane helix</keyword>